<keyword evidence="3" id="KW-1185">Reference proteome</keyword>
<feature type="transmembrane region" description="Helical" evidence="1">
    <location>
        <begin position="20"/>
        <end position="40"/>
    </location>
</feature>
<keyword evidence="1" id="KW-0472">Membrane</keyword>
<dbReference type="RefSeq" id="WP_075836795.1">
    <property type="nucleotide sequence ID" value="NZ_MSTI01000165.1"/>
</dbReference>
<keyword evidence="1" id="KW-0812">Transmembrane</keyword>
<gene>
    <name evidence="2" type="ORF">BOO71_0014050</name>
</gene>
<accession>A0A1U7NS30</accession>
<protein>
    <submittedName>
        <fullName evidence="2">Uncharacterized protein</fullName>
    </submittedName>
</protein>
<sequence>MTAFRKDETTPRSFREKVAWVNFLTTLVLYVPAFVIAWRWLASGGLDGTASGLLSLHLGFLPVIILQVILIPLGLAAFWLTGQRAGEEQADERDRTIEARASRAAYLSLIVLMGVGFYTLLPFALSDHAFLGLPPGGIFSPVSLVLLGFMAFVTAENVRFGVQAFSYRRGF</sequence>
<dbReference type="EMBL" id="MSTI01000165">
    <property type="protein sequence ID" value="OLV15715.1"/>
    <property type="molecule type" value="Genomic_DNA"/>
</dbReference>
<proteinExistence type="predicted"/>
<evidence type="ECO:0000313" key="2">
    <source>
        <dbReference type="EMBL" id="OLV15715.1"/>
    </source>
</evidence>
<dbReference type="AlphaFoldDB" id="A0A1U7NS30"/>
<comment type="caution">
    <text evidence="2">The sequence shown here is derived from an EMBL/GenBank/DDBJ whole genome shotgun (WGS) entry which is preliminary data.</text>
</comment>
<organism evidence="2 3">
    <name type="scientific">Deinococcus marmoris</name>
    <dbReference type="NCBI Taxonomy" id="249408"/>
    <lineage>
        <taxon>Bacteria</taxon>
        <taxon>Thermotogati</taxon>
        <taxon>Deinococcota</taxon>
        <taxon>Deinococci</taxon>
        <taxon>Deinococcales</taxon>
        <taxon>Deinococcaceae</taxon>
        <taxon>Deinococcus</taxon>
    </lineage>
</organism>
<evidence type="ECO:0000313" key="3">
    <source>
        <dbReference type="Proteomes" id="UP000186607"/>
    </source>
</evidence>
<reference evidence="2 3" key="1">
    <citation type="submission" date="2017-01" db="EMBL/GenBank/DDBJ databases">
        <title>Genome Analysis of Deinococcus marmoris KOPRI26562.</title>
        <authorList>
            <person name="Kim J.H."/>
            <person name="Oh H.-M."/>
        </authorList>
    </citation>
    <scope>NUCLEOTIDE SEQUENCE [LARGE SCALE GENOMIC DNA]</scope>
    <source>
        <strain evidence="2 3">KOPRI26562</strain>
    </source>
</reference>
<evidence type="ECO:0000256" key="1">
    <source>
        <dbReference type="SAM" id="Phobius"/>
    </source>
</evidence>
<feature type="transmembrane region" description="Helical" evidence="1">
    <location>
        <begin position="60"/>
        <end position="82"/>
    </location>
</feature>
<dbReference type="OrthoDB" id="70000at2"/>
<keyword evidence="1" id="KW-1133">Transmembrane helix</keyword>
<dbReference type="Proteomes" id="UP000186607">
    <property type="component" value="Unassembled WGS sequence"/>
</dbReference>
<feature type="transmembrane region" description="Helical" evidence="1">
    <location>
        <begin position="137"/>
        <end position="158"/>
    </location>
</feature>
<name>A0A1U7NS30_9DEIO</name>
<feature type="transmembrane region" description="Helical" evidence="1">
    <location>
        <begin position="103"/>
        <end position="125"/>
    </location>
</feature>